<dbReference type="Proteomes" id="UP000005974">
    <property type="component" value="Unassembled WGS sequence"/>
</dbReference>
<protein>
    <submittedName>
        <fullName evidence="1">Uncharacterized protein</fullName>
    </submittedName>
</protein>
<dbReference type="CDD" id="cd19958">
    <property type="entry name" value="pyocin_knob"/>
    <property type="match status" value="1"/>
</dbReference>
<comment type="caution">
    <text evidence="1">The sequence shown here is derived from an EMBL/GenBank/DDBJ whole genome shotgun (WGS) entry which is preliminary data.</text>
</comment>
<dbReference type="RefSeq" id="WP_007847300.1">
    <property type="nucleotide sequence ID" value="NZ_JH724133.1"/>
</dbReference>
<reference evidence="1 2" key="1">
    <citation type="submission" date="2012-02" db="EMBL/GenBank/DDBJ databases">
        <title>The Genome Sequence of Bacteroides dorei CL02T12C06.</title>
        <authorList>
            <consortium name="The Broad Institute Genome Sequencing Platform"/>
            <person name="Earl A."/>
            <person name="Ward D."/>
            <person name="Feldgarden M."/>
            <person name="Gevers D."/>
            <person name="Zitomersky N.L."/>
            <person name="Coyne M.J."/>
            <person name="Comstock L.E."/>
            <person name="Young S.K."/>
            <person name="Zeng Q."/>
            <person name="Gargeya S."/>
            <person name="Fitzgerald M."/>
            <person name="Haas B."/>
            <person name="Abouelleil A."/>
            <person name="Alvarado L."/>
            <person name="Arachchi H.M."/>
            <person name="Berlin A."/>
            <person name="Chapman S.B."/>
            <person name="Gearin G."/>
            <person name="Goldberg J."/>
            <person name="Griggs A."/>
            <person name="Gujja S."/>
            <person name="Hansen M."/>
            <person name="Heiman D."/>
            <person name="Howarth C."/>
            <person name="Larimer J."/>
            <person name="Lui A."/>
            <person name="MacDonald P.J.P."/>
            <person name="McCowen C."/>
            <person name="Montmayeur A."/>
            <person name="Murphy C."/>
            <person name="Neiman D."/>
            <person name="Pearson M."/>
            <person name="Priest M."/>
            <person name="Roberts A."/>
            <person name="Saif S."/>
            <person name="Shea T."/>
            <person name="Sisk P."/>
            <person name="Stolte C."/>
            <person name="Sykes S."/>
            <person name="Wortman J."/>
            <person name="Nusbaum C."/>
            <person name="Birren B."/>
        </authorList>
    </citation>
    <scope>NUCLEOTIDE SEQUENCE [LARGE SCALE GENOMIC DNA]</scope>
    <source>
        <strain evidence="1 2">CL02T12C06</strain>
    </source>
</reference>
<accession>I9R3Y6</accession>
<dbReference type="EMBL" id="AGXJ01000021">
    <property type="protein sequence ID" value="EIY37066.1"/>
    <property type="molecule type" value="Genomic_DNA"/>
</dbReference>
<name>I9R3Y6_9BACT</name>
<sequence>MYLNVYNGITVGKIGKKSKRNKVLKSELGGLLPDSLGFFKPYTPVNGQDFDQMLNMGFYKIQPLNSFSSNPNLPEGAYPYGSLIVFDNPLDYERRKVQIYIPNGHTYFYTRVANNGAFYKWNKFNGNEL</sequence>
<keyword evidence="2" id="KW-1185">Reference proteome</keyword>
<dbReference type="AlphaFoldDB" id="I9R3Y6"/>
<proteinExistence type="predicted"/>
<gene>
    <name evidence="1" type="ORF">HMPREF1064_01312</name>
</gene>
<evidence type="ECO:0000313" key="1">
    <source>
        <dbReference type="EMBL" id="EIY37066.1"/>
    </source>
</evidence>
<dbReference type="HOGENOM" id="CLU_1944372_0_0_10"/>
<evidence type="ECO:0000313" key="2">
    <source>
        <dbReference type="Proteomes" id="UP000005974"/>
    </source>
</evidence>
<organism evidence="1 2">
    <name type="scientific">Phocaeicola dorei CL02T12C06</name>
    <dbReference type="NCBI Taxonomy" id="997876"/>
    <lineage>
        <taxon>Bacteria</taxon>
        <taxon>Pseudomonadati</taxon>
        <taxon>Bacteroidota</taxon>
        <taxon>Bacteroidia</taxon>
        <taxon>Bacteroidales</taxon>
        <taxon>Bacteroidaceae</taxon>
        <taxon>Phocaeicola</taxon>
    </lineage>
</organism>